<name>A0ABU3NSC0_9CHLR</name>
<reference evidence="1 2" key="1">
    <citation type="submission" date="2023-07" db="EMBL/GenBank/DDBJ databases">
        <title>Novel species of Thermanaerothrix with wide hydrolytic capabilities.</title>
        <authorList>
            <person name="Zayulina K.S."/>
            <person name="Podosokorskaya O.A."/>
            <person name="Elcheninov A.G."/>
        </authorList>
    </citation>
    <scope>NUCLEOTIDE SEQUENCE [LARGE SCALE GENOMIC DNA]</scope>
    <source>
        <strain evidence="1 2">4228-RoL</strain>
    </source>
</reference>
<dbReference type="RefSeq" id="WP_315625785.1">
    <property type="nucleotide sequence ID" value="NZ_JAUHMF010000002.1"/>
</dbReference>
<dbReference type="PANTHER" id="PTHR37460:SF1">
    <property type="entry name" value="ENDONUCLEASE III"/>
    <property type="match status" value="1"/>
</dbReference>
<dbReference type="Proteomes" id="UP001254165">
    <property type="component" value="Unassembled WGS sequence"/>
</dbReference>
<proteinExistence type="predicted"/>
<comment type="caution">
    <text evidence="1">The sequence shown here is derived from an EMBL/GenBank/DDBJ whole genome shotgun (WGS) entry which is preliminary data.</text>
</comment>
<dbReference type="PANTHER" id="PTHR37460">
    <property type="entry name" value="ENDONUCLEASE III"/>
    <property type="match status" value="1"/>
</dbReference>
<evidence type="ECO:0000313" key="2">
    <source>
        <dbReference type="Proteomes" id="UP001254165"/>
    </source>
</evidence>
<dbReference type="CDD" id="cd10441">
    <property type="entry name" value="GIY-YIG_COG1833"/>
    <property type="match status" value="1"/>
</dbReference>
<keyword evidence="2" id="KW-1185">Reference proteome</keyword>
<gene>
    <name evidence="1" type="ORF">QYE77_12590</name>
</gene>
<dbReference type="Pfam" id="PF01986">
    <property type="entry name" value="DUF123"/>
    <property type="match status" value="1"/>
</dbReference>
<evidence type="ECO:0000313" key="1">
    <source>
        <dbReference type="EMBL" id="MDT8899103.1"/>
    </source>
</evidence>
<dbReference type="InterPro" id="IPR002837">
    <property type="entry name" value="DUF123"/>
</dbReference>
<sequence length="145" mass="16282">MPTIPGIYGLVLWLPYKTRARIGQLGTFDFPAGWYTYWGSAHGPGGIAARIRHHLNLAVRPHWHFDFLRPHGQIQAVLFTISPDHSECSWVKQALTFPNAIIPVQGFGSRDCRQRCPSHLLYFGTTLDINDLAAHVKASGCIYLD</sequence>
<accession>A0ABU3NSC0</accession>
<protein>
    <submittedName>
        <fullName evidence="1">GIY-YIG nuclease family protein</fullName>
    </submittedName>
</protein>
<organism evidence="1 2">
    <name type="scientific">Thermanaerothrix solaris</name>
    <dbReference type="NCBI Taxonomy" id="3058434"/>
    <lineage>
        <taxon>Bacteria</taxon>
        <taxon>Bacillati</taxon>
        <taxon>Chloroflexota</taxon>
        <taxon>Anaerolineae</taxon>
        <taxon>Anaerolineales</taxon>
        <taxon>Anaerolineaceae</taxon>
        <taxon>Thermanaerothrix</taxon>
    </lineage>
</organism>
<dbReference type="EMBL" id="JAUHMF010000002">
    <property type="protein sequence ID" value="MDT8899103.1"/>
    <property type="molecule type" value="Genomic_DNA"/>
</dbReference>